<feature type="transmembrane region" description="Helical" evidence="3">
    <location>
        <begin position="650"/>
        <end position="669"/>
    </location>
</feature>
<dbReference type="PANTHER" id="PTHR12994">
    <property type="entry name" value="SECERNIN"/>
    <property type="match status" value="1"/>
</dbReference>
<evidence type="ECO:0000256" key="1">
    <source>
        <dbReference type="ARBA" id="ARBA00005705"/>
    </source>
</evidence>
<organism evidence="4 5">
    <name type="scientific">Achlya hypogyna</name>
    <name type="common">Oomycete</name>
    <name type="synonym">Protoachlya hypogyna</name>
    <dbReference type="NCBI Taxonomy" id="1202772"/>
    <lineage>
        <taxon>Eukaryota</taxon>
        <taxon>Sar</taxon>
        <taxon>Stramenopiles</taxon>
        <taxon>Oomycota</taxon>
        <taxon>Saprolegniomycetes</taxon>
        <taxon>Saprolegniales</taxon>
        <taxon>Achlyaceae</taxon>
        <taxon>Achlya</taxon>
    </lineage>
</organism>
<proteinExistence type="inferred from homology"/>
<comment type="caution">
    <text evidence="4">The sequence shown here is derived from an EMBL/GenBank/DDBJ whole genome shotgun (WGS) entry which is preliminary data.</text>
</comment>
<dbReference type="GO" id="GO:0016805">
    <property type="term" value="F:dipeptidase activity"/>
    <property type="evidence" value="ECO:0007669"/>
    <property type="project" value="InterPro"/>
</dbReference>
<gene>
    <name evidence="4" type="ORF">ACHHYP_09573</name>
</gene>
<dbReference type="InterPro" id="IPR005322">
    <property type="entry name" value="Peptidase_C69"/>
</dbReference>
<dbReference type="STRING" id="1202772.A0A1V9YMX5"/>
<keyword evidence="3" id="KW-0472">Membrane</keyword>
<dbReference type="GO" id="GO:0070004">
    <property type="term" value="F:cysteine-type exopeptidase activity"/>
    <property type="evidence" value="ECO:0007669"/>
    <property type="project" value="InterPro"/>
</dbReference>
<keyword evidence="5" id="KW-1185">Reference proteome</keyword>
<name>A0A1V9YMX5_ACHHY</name>
<accession>A0A1V9YMX5</accession>
<dbReference type="Proteomes" id="UP000243579">
    <property type="component" value="Unassembled WGS sequence"/>
</dbReference>
<dbReference type="PANTHER" id="PTHR12994:SF17">
    <property type="entry name" value="LD30995P"/>
    <property type="match status" value="1"/>
</dbReference>
<comment type="similarity">
    <text evidence="1">Belongs to the peptidase C69 family. Secernin subfamily.</text>
</comment>
<dbReference type="GO" id="GO:0006508">
    <property type="term" value="P:proteolysis"/>
    <property type="evidence" value="ECO:0007669"/>
    <property type="project" value="InterPro"/>
</dbReference>
<reference evidence="4 5" key="1">
    <citation type="journal article" date="2014" name="Genome Biol. Evol.">
        <title>The secreted proteins of Achlya hypogyna and Thraustotheca clavata identify the ancestral oomycete secretome and reveal gene acquisitions by horizontal gene transfer.</title>
        <authorList>
            <person name="Misner I."/>
            <person name="Blouin N."/>
            <person name="Leonard G."/>
            <person name="Richards T.A."/>
            <person name="Lane C.E."/>
        </authorList>
    </citation>
    <scope>NUCLEOTIDE SEQUENCE [LARGE SCALE GENOMIC DNA]</scope>
    <source>
        <strain evidence="4 5">ATCC 48635</strain>
    </source>
</reference>
<dbReference type="OrthoDB" id="5175656at2759"/>
<dbReference type="Pfam" id="PF03577">
    <property type="entry name" value="Peptidase_C69"/>
    <property type="match status" value="1"/>
</dbReference>
<evidence type="ECO:0000256" key="2">
    <source>
        <dbReference type="SAM" id="MobiDB-lite"/>
    </source>
</evidence>
<keyword evidence="3" id="KW-1133">Transmembrane helix</keyword>
<keyword evidence="3" id="KW-0812">Transmembrane</keyword>
<evidence type="ECO:0000313" key="4">
    <source>
        <dbReference type="EMBL" id="OQR87069.1"/>
    </source>
</evidence>
<sequence>MFVWALQVKAIRSELKLAFLVSMRGAHVALIAAVVAAAADACTVIGVTHGASADGSSLLAHTDDAGGGTADTRLIRVPAMDHAPGAMRDILNVNGGYPRIISKTRGPLYEPVHGQTLMTPLGTIPQVNHTYAYFDQDYGMMNEVALSIAESTCPAKTVGWPSDVPYGYNMMGIGELTKIALERCDSARCAIQLMGDLAVEHGFYSEDSGDPKSPMYCDSAEALAISDKYGEMWVFHVLTGPKNASAVWAAQRVPDGHVTVLANAFSIRHMDLNDTNNFLASPNVLSFALKMGWYNPADGPFDFSAAYSWGDVTGYAGSILPLYAGRRLWRVLDAVAPSLELDATLGWQATTATYPFSVKPDGLVNITDVFRLLRDHYEGTPYDMTKGLGAGPFGNPIRFDGPFFNVSGGWERSISMYRTMFAFVLQIQDATDLSDAMRATAWYCQDSPHGSVFVPLAPTQTALPPSYTTGNQSVFNTDSAWWAFNFVNQWSMLRWNTINGEVRANVARLEETALQLHASLLARDRTANGTLAPSVVQDAFYALATDVVAEWWALAWRLVAKYSCGYVVLGEGPGKMSAPGYSREWLAATEFNGWPGATYQDPKAPSPPTTSEVIEDPKGPSRTMGPEAIKVADAPPMHASGGSKSNIVEIVGYMIMGACLALGSHALIAQQKRRDGYAPLQ</sequence>
<feature type="region of interest" description="Disordered" evidence="2">
    <location>
        <begin position="599"/>
        <end position="623"/>
    </location>
</feature>
<dbReference type="EMBL" id="JNBR01001469">
    <property type="protein sequence ID" value="OQR87069.1"/>
    <property type="molecule type" value="Genomic_DNA"/>
</dbReference>
<evidence type="ECO:0000313" key="5">
    <source>
        <dbReference type="Proteomes" id="UP000243579"/>
    </source>
</evidence>
<evidence type="ECO:0000256" key="3">
    <source>
        <dbReference type="SAM" id="Phobius"/>
    </source>
</evidence>
<protein>
    <submittedName>
        <fullName evidence="4">Peptidase</fullName>
    </submittedName>
</protein>
<dbReference type="AlphaFoldDB" id="A0A1V9YMX5"/>